<dbReference type="GeneID" id="108667523"/>
<name>A0A979FWR7_HYAAZ</name>
<evidence type="ECO:0000313" key="2">
    <source>
        <dbReference type="Proteomes" id="UP000694843"/>
    </source>
</evidence>
<dbReference type="RefSeq" id="XP_047740957.1">
    <property type="nucleotide sequence ID" value="XM_047885001.1"/>
</dbReference>
<keyword evidence="1" id="KW-0732">Signal</keyword>
<feature type="signal peptide" evidence="1">
    <location>
        <begin position="1"/>
        <end position="19"/>
    </location>
</feature>
<sequence>MRWLMVPLVVLCWWNRTAMVDGVDNRIDDVTDVGSKCSLVTLPYSVPPCEVAVAYRGEFPAWLRSRDLTGDIFALPYEDLKRAAQEQICPCHWLGVSPLCPTTVKRAFGRIVQLCTNNIELLSFPRWL</sequence>
<keyword evidence="2" id="KW-1185">Reference proteome</keyword>
<dbReference type="KEGG" id="hazt:108667523"/>
<gene>
    <name evidence="3" type="primary">LOC108667523</name>
</gene>
<dbReference type="Proteomes" id="UP000694843">
    <property type="component" value="Unplaced"/>
</dbReference>
<protein>
    <submittedName>
        <fullName evidence="3">Uncharacterized protein LOC108667523</fullName>
    </submittedName>
</protein>
<evidence type="ECO:0000256" key="1">
    <source>
        <dbReference type="SAM" id="SignalP"/>
    </source>
</evidence>
<accession>A0A979FWR7</accession>
<evidence type="ECO:0000313" key="3">
    <source>
        <dbReference type="RefSeq" id="XP_047740957.1"/>
    </source>
</evidence>
<proteinExistence type="predicted"/>
<dbReference type="AlphaFoldDB" id="A0A979FWR7"/>
<organism evidence="2 3">
    <name type="scientific">Hyalella azteca</name>
    <name type="common">Amphipod</name>
    <dbReference type="NCBI Taxonomy" id="294128"/>
    <lineage>
        <taxon>Eukaryota</taxon>
        <taxon>Metazoa</taxon>
        <taxon>Ecdysozoa</taxon>
        <taxon>Arthropoda</taxon>
        <taxon>Crustacea</taxon>
        <taxon>Multicrustacea</taxon>
        <taxon>Malacostraca</taxon>
        <taxon>Eumalacostraca</taxon>
        <taxon>Peracarida</taxon>
        <taxon>Amphipoda</taxon>
        <taxon>Senticaudata</taxon>
        <taxon>Talitrida</taxon>
        <taxon>Talitroidea</taxon>
        <taxon>Hyalellidae</taxon>
        <taxon>Hyalella</taxon>
    </lineage>
</organism>
<feature type="chain" id="PRO_5037455764" evidence="1">
    <location>
        <begin position="20"/>
        <end position="128"/>
    </location>
</feature>
<reference evidence="3" key="1">
    <citation type="submission" date="2025-08" db="UniProtKB">
        <authorList>
            <consortium name="RefSeq"/>
        </authorList>
    </citation>
    <scope>IDENTIFICATION</scope>
    <source>
        <tissue evidence="3">Whole organism</tissue>
    </source>
</reference>